<reference evidence="3" key="1">
    <citation type="submission" date="2018-03" db="EMBL/GenBank/DDBJ databases">
        <authorList>
            <person name="Rodrigo-Torres L."/>
            <person name="Arahal R. D."/>
            <person name="Lucena T."/>
        </authorList>
    </citation>
    <scope>NUCLEOTIDE SEQUENCE [LARGE SCALE GENOMIC DNA]</scope>
    <source>
        <strain evidence="3">CECT 7615</strain>
    </source>
</reference>
<protein>
    <recommendedName>
        <fullName evidence="4">DUF1254 domain-containing protein</fullName>
    </recommendedName>
</protein>
<feature type="signal peptide" evidence="1">
    <location>
        <begin position="1"/>
        <end position="23"/>
    </location>
</feature>
<accession>A0A2R8CG67</accession>
<evidence type="ECO:0000313" key="2">
    <source>
        <dbReference type="EMBL" id="SPJ31444.1"/>
    </source>
</evidence>
<evidence type="ECO:0008006" key="4">
    <source>
        <dbReference type="Google" id="ProtNLM"/>
    </source>
</evidence>
<evidence type="ECO:0000313" key="3">
    <source>
        <dbReference type="Proteomes" id="UP000244898"/>
    </source>
</evidence>
<keyword evidence="3" id="KW-1185">Reference proteome</keyword>
<dbReference type="AlphaFoldDB" id="A0A2R8CG67"/>
<dbReference type="EMBL" id="ONZG01000024">
    <property type="protein sequence ID" value="SPJ31444.1"/>
    <property type="molecule type" value="Genomic_DNA"/>
</dbReference>
<name>A0A2R8CG67_9RHOB</name>
<evidence type="ECO:0000256" key="1">
    <source>
        <dbReference type="SAM" id="SignalP"/>
    </source>
</evidence>
<gene>
    <name evidence="2" type="ORF">TRM7615_04987</name>
</gene>
<proteinExistence type="predicted"/>
<sequence length="163" mass="17818">MMRNQILASTVSFALTLATPLQAQENPMAKAWSDFAEDIAAAGPWLMEQEGLAVDDPQVVANGYRYLATLLYVGLDVHLLNPNVDLPEWTVTFAPHAPYGGDHRDGVYHTTPVNPEGVYRVTGTPRGGIPASANIQTQDGWWQPGRANDVLETLDIMSLEQDT</sequence>
<dbReference type="Proteomes" id="UP000244898">
    <property type="component" value="Unassembled WGS sequence"/>
</dbReference>
<keyword evidence="1" id="KW-0732">Signal</keyword>
<feature type="chain" id="PRO_5015329762" description="DUF1254 domain-containing protein" evidence="1">
    <location>
        <begin position="24"/>
        <end position="163"/>
    </location>
</feature>
<organism evidence="2 3">
    <name type="scientific">Falsiruegeria mediterranea M17</name>
    <dbReference type="NCBI Taxonomy" id="1200281"/>
    <lineage>
        <taxon>Bacteria</taxon>
        <taxon>Pseudomonadati</taxon>
        <taxon>Pseudomonadota</taxon>
        <taxon>Alphaproteobacteria</taxon>
        <taxon>Rhodobacterales</taxon>
        <taxon>Roseobacteraceae</taxon>
        <taxon>Falsiruegeria</taxon>
    </lineage>
</organism>